<reference evidence="13" key="1">
    <citation type="journal article" date="2017" name="Appl. Environ. Microbiol.">
        <title>Genomic analysis of Calderihabitans maritimus KKC1, a thermophilic hydrogenogenic carboxydotrophic bacterium isolated from marine sediment.</title>
        <authorList>
            <person name="Omae K."/>
            <person name="Yoneda Y."/>
            <person name="Fukuyama Y."/>
            <person name="Yoshida T."/>
            <person name="Sako Y."/>
        </authorList>
    </citation>
    <scope>NUCLEOTIDE SEQUENCE [LARGE SCALE GENOMIC DNA]</scope>
    <source>
        <strain evidence="13">KKC1</strain>
    </source>
</reference>
<evidence type="ECO:0000259" key="10">
    <source>
        <dbReference type="SMART" id="SM01002"/>
    </source>
</evidence>
<dbReference type="Proteomes" id="UP000197032">
    <property type="component" value="Unassembled WGS sequence"/>
</dbReference>
<organism evidence="12 13">
    <name type="scientific">Calderihabitans maritimus</name>
    <dbReference type="NCBI Taxonomy" id="1246530"/>
    <lineage>
        <taxon>Bacteria</taxon>
        <taxon>Bacillati</taxon>
        <taxon>Bacillota</taxon>
        <taxon>Clostridia</taxon>
        <taxon>Neomoorellales</taxon>
        <taxon>Calderihabitantaceae</taxon>
        <taxon>Calderihabitans</taxon>
    </lineage>
</organism>
<dbReference type="CDD" id="cd05305">
    <property type="entry name" value="L-AlaDH"/>
    <property type="match status" value="1"/>
</dbReference>
<proteinExistence type="inferred from homology"/>
<dbReference type="FunFam" id="3.40.50.720:FF:000049">
    <property type="entry name" value="Alanine dehydrogenase"/>
    <property type="match status" value="1"/>
</dbReference>
<feature type="binding site" evidence="9">
    <location>
        <position position="203"/>
    </location>
    <ligand>
        <name>NAD(+)</name>
        <dbReference type="ChEBI" id="CHEBI:57540"/>
    </ligand>
</feature>
<feature type="binding site" evidence="9">
    <location>
        <position position="198"/>
    </location>
    <ligand>
        <name>NAD(+)</name>
        <dbReference type="ChEBI" id="CHEBI:57540"/>
    </ligand>
</feature>
<dbReference type="PIRSF" id="PIRSF000183">
    <property type="entry name" value="Alanine_dh"/>
    <property type="match status" value="1"/>
</dbReference>
<feature type="binding site" evidence="9">
    <location>
        <begin position="239"/>
        <end position="240"/>
    </location>
    <ligand>
        <name>NAD(+)</name>
        <dbReference type="ChEBI" id="CHEBI:57540"/>
    </ligand>
</feature>
<dbReference type="GO" id="GO:0042853">
    <property type="term" value="P:L-alanine catabolic process"/>
    <property type="evidence" value="ECO:0007669"/>
    <property type="project" value="UniProtKB-UniPathway"/>
</dbReference>
<dbReference type="SMART" id="SM01002">
    <property type="entry name" value="AlaDh_PNT_C"/>
    <property type="match status" value="1"/>
</dbReference>
<comment type="pathway">
    <text evidence="1">Amino-acid degradation; L-alanine degradation via dehydrogenase pathway; NH(3) and pyruvate from L-alanine: step 1/1.</text>
</comment>
<gene>
    <name evidence="12" type="ORF">KKC1_08410</name>
</gene>
<evidence type="ECO:0000256" key="3">
    <source>
        <dbReference type="ARBA" id="ARBA00012897"/>
    </source>
</evidence>
<feature type="binding site" evidence="9">
    <location>
        <begin position="267"/>
        <end position="270"/>
    </location>
    <ligand>
        <name>NAD(+)</name>
        <dbReference type="ChEBI" id="CHEBI:57540"/>
    </ligand>
</feature>
<dbReference type="GO" id="GO:0000166">
    <property type="term" value="F:nucleotide binding"/>
    <property type="evidence" value="ECO:0007669"/>
    <property type="project" value="UniProtKB-KW"/>
</dbReference>
<evidence type="ECO:0000256" key="6">
    <source>
        <dbReference type="PIRNR" id="PIRNR000183"/>
    </source>
</evidence>
<comment type="similarity">
    <text evidence="2 6">Belongs to the AlaDH/PNT family.</text>
</comment>
<dbReference type="SUPFAM" id="SSF51735">
    <property type="entry name" value="NAD(P)-binding Rossmann-fold domains"/>
    <property type="match status" value="1"/>
</dbReference>
<keyword evidence="13" id="KW-1185">Reference proteome</keyword>
<dbReference type="InterPro" id="IPR036291">
    <property type="entry name" value="NAD(P)-bd_dom_sf"/>
</dbReference>
<sequence>MIIGVPKEIKENENRVALTPAGVETLRWHGHNEILVEVGAGEGSGFSDGDYETAGAKLMSADELYAGADLILKVKEPQPSEYELLREGQILFTYLHLAREPELTRVLMERKVTAIAYETIQLEDGSLPLLAPMSQVAGRMAVQMGARLLEKEQGGRGVLLGGVPGVAPADVVIIGGGTVGTNAARVALGMGAQVTILDINPKRLQELDSLFQGRVKTIIANRHNLSFAVSYADLLIGAVLIPGAKAPRVVTEEMVKNMKKGAVIVDVAVDQGGCIETIDRVTTFSNPAYEKYGVVHCAVANLPGAVPRTSTVALTNVTLPYIVDISVKGLKRALEEDPALAKGVNVINGKIAHPAVAQALGLEYVPLQEALFS</sequence>
<name>A0A1Z5HQX8_9FIRM</name>
<accession>A0A1Z5HQX8</accession>
<feature type="binding site" evidence="9">
    <location>
        <position position="134"/>
    </location>
    <ligand>
        <name>NAD(+)</name>
        <dbReference type="ChEBI" id="CHEBI:57540"/>
    </ligand>
</feature>
<feature type="domain" description="Alanine dehydrogenase/pyridine nucleotide transhydrogenase N-terminal" evidence="11">
    <location>
        <begin position="4"/>
        <end position="137"/>
    </location>
</feature>
<dbReference type="InterPro" id="IPR008141">
    <property type="entry name" value="Ala_DH"/>
</dbReference>
<evidence type="ECO:0000313" key="13">
    <source>
        <dbReference type="Proteomes" id="UP000197032"/>
    </source>
</evidence>
<evidence type="ECO:0000256" key="9">
    <source>
        <dbReference type="PIRSR" id="PIRSR000183-3"/>
    </source>
</evidence>
<evidence type="ECO:0000256" key="1">
    <source>
        <dbReference type="ARBA" id="ARBA00005206"/>
    </source>
</evidence>
<dbReference type="PROSITE" id="PS00837">
    <property type="entry name" value="ALADH_PNT_2"/>
    <property type="match status" value="1"/>
</dbReference>
<dbReference type="AlphaFoldDB" id="A0A1Z5HQX8"/>
<keyword evidence="4 6" id="KW-0560">Oxidoreductase</keyword>
<dbReference type="EMBL" id="BDGJ01000024">
    <property type="protein sequence ID" value="GAW91680.1"/>
    <property type="molecule type" value="Genomic_DNA"/>
</dbReference>
<dbReference type="SUPFAM" id="SSF52283">
    <property type="entry name" value="Formate/glycerate dehydrogenase catalytic domain-like"/>
    <property type="match status" value="1"/>
</dbReference>
<dbReference type="InterPro" id="IPR007886">
    <property type="entry name" value="AlaDH/PNT_N"/>
</dbReference>
<dbReference type="UniPathway" id="UPA00527">
    <property type="reaction ID" value="UER00585"/>
</dbReference>
<dbReference type="EC" id="1.4.1.1" evidence="3 6"/>
<feature type="binding site" evidence="8">
    <location>
        <position position="75"/>
    </location>
    <ligand>
        <name>substrate</name>
    </ligand>
</feature>
<comment type="catalytic activity">
    <reaction evidence="6">
        <text>L-alanine + NAD(+) + H2O = pyruvate + NH4(+) + NADH + H(+)</text>
        <dbReference type="Rhea" id="RHEA:18405"/>
        <dbReference type="ChEBI" id="CHEBI:15361"/>
        <dbReference type="ChEBI" id="CHEBI:15377"/>
        <dbReference type="ChEBI" id="CHEBI:15378"/>
        <dbReference type="ChEBI" id="CHEBI:28938"/>
        <dbReference type="ChEBI" id="CHEBI:57540"/>
        <dbReference type="ChEBI" id="CHEBI:57945"/>
        <dbReference type="ChEBI" id="CHEBI:57972"/>
        <dbReference type="EC" id="1.4.1.1"/>
    </reaction>
</comment>
<evidence type="ECO:0000256" key="8">
    <source>
        <dbReference type="PIRSR" id="PIRSR000183-2"/>
    </source>
</evidence>
<dbReference type="GO" id="GO:0005886">
    <property type="term" value="C:plasma membrane"/>
    <property type="evidence" value="ECO:0007669"/>
    <property type="project" value="TreeGrafter"/>
</dbReference>
<dbReference type="GO" id="GO:0000286">
    <property type="term" value="F:alanine dehydrogenase activity"/>
    <property type="evidence" value="ECO:0007669"/>
    <property type="project" value="UniProtKB-UniRule"/>
</dbReference>
<dbReference type="PANTHER" id="PTHR42795:SF1">
    <property type="entry name" value="ALANINE DEHYDROGENASE"/>
    <property type="match status" value="1"/>
</dbReference>
<feature type="binding site" evidence="8">
    <location>
        <position position="15"/>
    </location>
    <ligand>
        <name>substrate</name>
    </ligand>
</feature>
<keyword evidence="9" id="KW-0547">Nucleotide-binding</keyword>
<dbReference type="OrthoDB" id="9804592at2"/>
<dbReference type="Pfam" id="PF01262">
    <property type="entry name" value="AlaDh_PNT_C"/>
    <property type="match status" value="1"/>
</dbReference>
<evidence type="ECO:0000256" key="2">
    <source>
        <dbReference type="ARBA" id="ARBA00005689"/>
    </source>
</evidence>
<feature type="domain" description="Alanine dehydrogenase/pyridine nucleotide transhydrogenase NAD(H)-binding" evidence="10">
    <location>
        <begin position="149"/>
        <end position="298"/>
    </location>
</feature>
<feature type="active site" description="Proton donor/acceptor" evidence="7">
    <location>
        <position position="96"/>
    </location>
</feature>
<evidence type="ECO:0000259" key="11">
    <source>
        <dbReference type="SMART" id="SM01003"/>
    </source>
</evidence>
<feature type="binding site" evidence="9">
    <location>
        <position position="280"/>
    </location>
    <ligand>
        <name>NAD(+)</name>
        <dbReference type="ChEBI" id="CHEBI:57540"/>
    </ligand>
</feature>
<dbReference type="InterPro" id="IPR008143">
    <property type="entry name" value="Ala_DH/PNT_CS2"/>
</dbReference>
<protein>
    <recommendedName>
        <fullName evidence="3 6">Alanine dehydrogenase</fullName>
        <ecNumber evidence="3 6">1.4.1.1</ecNumber>
    </recommendedName>
</protein>
<dbReference type="InterPro" id="IPR007698">
    <property type="entry name" value="AlaDH/PNT_NAD(H)-bd"/>
</dbReference>
<evidence type="ECO:0000256" key="4">
    <source>
        <dbReference type="ARBA" id="ARBA00023002"/>
    </source>
</evidence>
<dbReference type="PANTHER" id="PTHR42795">
    <property type="entry name" value="ALANINE DEHYDROGENASE"/>
    <property type="match status" value="1"/>
</dbReference>
<feature type="active site" description="Proton donor/acceptor" evidence="7">
    <location>
        <position position="270"/>
    </location>
</feature>
<dbReference type="Gene3D" id="3.40.50.720">
    <property type="entry name" value="NAD(P)-binding Rossmann-like Domain"/>
    <property type="match status" value="2"/>
</dbReference>
<dbReference type="SMART" id="SM01003">
    <property type="entry name" value="AlaDh_PNT_N"/>
    <property type="match status" value="1"/>
</dbReference>
<keyword evidence="5 6" id="KW-0520">NAD</keyword>
<evidence type="ECO:0000256" key="7">
    <source>
        <dbReference type="PIRSR" id="PIRSR000183-1"/>
    </source>
</evidence>
<dbReference type="RefSeq" id="WP_088553182.1">
    <property type="nucleotide sequence ID" value="NZ_BDGJ01000024.1"/>
</dbReference>
<dbReference type="NCBIfam" id="TIGR00518">
    <property type="entry name" value="alaDH"/>
    <property type="match status" value="1"/>
</dbReference>
<dbReference type="Pfam" id="PF05222">
    <property type="entry name" value="AlaDh_PNT_N"/>
    <property type="match status" value="1"/>
</dbReference>
<evidence type="ECO:0000256" key="5">
    <source>
        <dbReference type="ARBA" id="ARBA00023027"/>
    </source>
</evidence>
<evidence type="ECO:0000313" key="12">
    <source>
        <dbReference type="EMBL" id="GAW91680.1"/>
    </source>
</evidence>
<comment type="caution">
    <text evidence="12">The sequence shown here is derived from an EMBL/GenBank/DDBJ whole genome shotgun (WGS) entry which is preliminary data.</text>
</comment>